<feature type="domain" description="NodB homology" evidence="4">
    <location>
        <begin position="151"/>
        <end position="310"/>
    </location>
</feature>
<dbReference type="EMBL" id="JACHGG010000003">
    <property type="protein sequence ID" value="MBB6059438.1"/>
    <property type="molecule type" value="Genomic_DNA"/>
</dbReference>
<reference evidence="5 6" key="1">
    <citation type="submission" date="2020-08" db="EMBL/GenBank/DDBJ databases">
        <title>Genomic Encyclopedia of Type Strains, Phase IV (KMG-IV): sequencing the most valuable type-strain genomes for metagenomic binning, comparative biology and taxonomic classification.</title>
        <authorList>
            <person name="Goeker M."/>
        </authorList>
    </citation>
    <scope>NUCLEOTIDE SEQUENCE [LARGE SCALE GENOMIC DNA]</scope>
    <source>
        <strain evidence="5 6">DSM 26718</strain>
    </source>
</reference>
<dbReference type="CDD" id="cd10918">
    <property type="entry name" value="CE4_NodB_like_5s_6s"/>
    <property type="match status" value="1"/>
</dbReference>
<keyword evidence="6" id="KW-1185">Reference proteome</keyword>
<dbReference type="GO" id="GO:0005576">
    <property type="term" value="C:extracellular region"/>
    <property type="evidence" value="ECO:0007669"/>
    <property type="project" value="UniProtKB-SubCell"/>
</dbReference>
<dbReference type="AlphaFoldDB" id="A0A7W9WBW7"/>
<dbReference type="GO" id="GO:0016810">
    <property type="term" value="F:hydrolase activity, acting on carbon-nitrogen (but not peptide) bonds"/>
    <property type="evidence" value="ECO:0007669"/>
    <property type="project" value="InterPro"/>
</dbReference>
<accession>A0A7W9WBW7</accession>
<gene>
    <name evidence="5" type="ORF">HNQ93_002298</name>
</gene>
<dbReference type="InterPro" id="IPR002509">
    <property type="entry name" value="NODB_dom"/>
</dbReference>
<dbReference type="SUPFAM" id="SSF88713">
    <property type="entry name" value="Glycoside hydrolase/deacetylase"/>
    <property type="match status" value="1"/>
</dbReference>
<evidence type="ECO:0000313" key="6">
    <source>
        <dbReference type="Proteomes" id="UP000532746"/>
    </source>
</evidence>
<dbReference type="PANTHER" id="PTHR34216">
    <property type="match status" value="1"/>
</dbReference>
<comment type="subcellular location">
    <subcellularLocation>
        <location evidence="1">Secreted</location>
    </subcellularLocation>
</comment>
<name>A0A7W9WBW7_9BACT</name>
<dbReference type="PROSITE" id="PS51677">
    <property type="entry name" value="NODB"/>
    <property type="match status" value="1"/>
</dbReference>
<proteinExistence type="predicted"/>
<dbReference type="Pfam" id="PF01522">
    <property type="entry name" value="Polysacc_deac_1"/>
    <property type="match status" value="1"/>
</dbReference>
<evidence type="ECO:0000256" key="1">
    <source>
        <dbReference type="ARBA" id="ARBA00004613"/>
    </source>
</evidence>
<dbReference type="InterPro" id="IPR051398">
    <property type="entry name" value="Polysacch_Deacetylase"/>
</dbReference>
<comment type="caution">
    <text evidence="5">The sequence shown here is derived from an EMBL/GenBank/DDBJ whole genome shotgun (WGS) entry which is preliminary data.</text>
</comment>
<dbReference type="Proteomes" id="UP000532746">
    <property type="component" value="Unassembled WGS sequence"/>
</dbReference>
<feature type="chain" id="PRO_5031296907" evidence="3">
    <location>
        <begin position="22"/>
        <end position="310"/>
    </location>
</feature>
<evidence type="ECO:0000259" key="4">
    <source>
        <dbReference type="PROSITE" id="PS51677"/>
    </source>
</evidence>
<dbReference type="RefSeq" id="WP_183404077.1">
    <property type="nucleotide sequence ID" value="NZ_JACHGG010000003.1"/>
</dbReference>
<protein>
    <submittedName>
        <fullName evidence="5">Peptidoglycan/xylan/chitin deacetylase (PgdA/CDA1 family)</fullName>
    </submittedName>
</protein>
<dbReference type="Gene3D" id="3.20.20.370">
    <property type="entry name" value="Glycoside hydrolase/deacetylase"/>
    <property type="match status" value="1"/>
</dbReference>
<sequence>MNFTHHPLLAAVSLVSLGALTACNDAKNATAAEGSAATATAIAADSAETATITTAGNATAASVGNGGSPATIPANKRADAAAILARPQVPILCYHQIRDWRAKDSKGAKDYIVPVEQFKAQIKMLADSGYHTILPDQLFAYLTTGAPLPSKPVMLTFDDTDLDQFTVARPTLDKYGFKAVYFIMTVSLGRPNYMSKAQVKQLSDEGNVIGSHTWDHHNVKKYQGQDWVTQIEKPTKQLEEITGKKINYFAYPFGLWNPEAIPELKKRGMDAAFILAEKRDQQDPLYTIRRIIASGYWSPRTLHNSMVQSF</sequence>
<dbReference type="PANTHER" id="PTHR34216:SF3">
    <property type="entry name" value="POLY-BETA-1,6-N-ACETYL-D-GLUCOSAMINE N-DEACETYLASE"/>
    <property type="match status" value="1"/>
</dbReference>
<dbReference type="GO" id="GO:0005975">
    <property type="term" value="P:carbohydrate metabolic process"/>
    <property type="evidence" value="ECO:0007669"/>
    <property type="project" value="InterPro"/>
</dbReference>
<dbReference type="InterPro" id="IPR011330">
    <property type="entry name" value="Glyco_hydro/deAcase_b/a-brl"/>
</dbReference>
<feature type="signal peptide" evidence="3">
    <location>
        <begin position="1"/>
        <end position="21"/>
    </location>
</feature>
<evidence type="ECO:0000256" key="2">
    <source>
        <dbReference type="ARBA" id="ARBA00022729"/>
    </source>
</evidence>
<evidence type="ECO:0000313" key="5">
    <source>
        <dbReference type="EMBL" id="MBB6059438.1"/>
    </source>
</evidence>
<evidence type="ECO:0000256" key="3">
    <source>
        <dbReference type="SAM" id="SignalP"/>
    </source>
</evidence>
<keyword evidence="2 3" id="KW-0732">Signal</keyword>
<organism evidence="5 6">
    <name type="scientific">Hymenobacter luteus</name>
    <dbReference type="NCBI Taxonomy" id="1411122"/>
    <lineage>
        <taxon>Bacteria</taxon>
        <taxon>Pseudomonadati</taxon>
        <taxon>Bacteroidota</taxon>
        <taxon>Cytophagia</taxon>
        <taxon>Cytophagales</taxon>
        <taxon>Hymenobacteraceae</taxon>
        <taxon>Hymenobacter</taxon>
    </lineage>
</organism>